<feature type="transmembrane region" description="Helical" evidence="8">
    <location>
        <begin position="12"/>
        <end position="33"/>
    </location>
</feature>
<evidence type="ECO:0000256" key="3">
    <source>
        <dbReference type="ARBA" id="ARBA00022448"/>
    </source>
</evidence>
<comment type="subcellular location">
    <subcellularLocation>
        <location evidence="1">Cell membrane</location>
        <topology evidence="1">Multi-pass membrane protein</topology>
    </subcellularLocation>
</comment>
<evidence type="ECO:0000313" key="11">
    <source>
        <dbReference type="Proteomes" id="UP001156140"/>
    </source>
</evidence>
<dbReference type="InterPro" id="IPR003018">
    <property type="entry name" value="GAF"/>
</dbReference>
<feature type="transmembrane region" description="Helical" evidence="8">
    <location>
        <begin position="225"/>
        <end position="247"/>
    </location>
</feature>
<feature type="transmembrane region" description="Helical" evidence="8">
    <location>
        <begin position="280"/>
        <end position="301"/>
    </location>
</feature>
<dbReference type="PANTHER" id="PTHR21716">
    <property type="entry name" value="TRANSMEMBRANE PROTEIN"/>
    <property type="match status" value="1"/>
</dbReference>
<feature type="transmembrane region" description="Helical" evidence="8">
    <location>
        <begin position="39"/>
        <end position="57"/>
    </location>
</feature>
<comment type="caution">
    <text evidence="10">The sequence shown here is derived from an EMBL/GenBank/DDBJ whole genome shotgun (WGS) entry which is preliminary data.</text>
</comment>
<name>A0AA41QJY6_9HYPH</name>
<evidence type="ECO:0000256" key="1">
    <source>
        <dbReference type="ARBA" id="ARBA00004651"/>
    </source>
</evidence>
<dbReference type="InterPro" id="IPR002549">
    <property type="entry name" value="AI-2E-like"/>
</dbReference>
<evidence type="ECO:0000259" key="9">
    <source>
        <dbReference type="SMART" id="SM00065"/>
    </source>
</evidence>
<dbReference type="PANTHER" id="PTHR21716:SF53">
    <property type="entry name" value="PERMEASE PERM-RELATED"/>
    <property type="match status" value="1"/>
</dbReference>
<organism evidence="10 11">
    <name type="scientific">Paradevosia shaoguanensis</name>
    <dbReference type="NCBI Taxonomy" id="1335043"/>
    <lineage>
        <taxon>Bacteria</taxon>
        <taxon>Pseudomonadati</taxon>
        <taxon>Pseudomonadota</taxon>
        <taxon>Alphaproteobacteria</taxon>
        <taxon>Hyphomicrobiales</taxon>
        <taxon>Devosiaceae</taxon>
        <taxon>Paradevosia</taxon>
    </lineage>
</organism>
<keyword evidence="5 8" id="KW-0812">Transmembrane</keyword>
<evidence type="ECO:0000256" key="4">
    <source>
        <dbReference type="ARBA" id="ARBA00022475"/>
    </source>
</evidence>
<keyword evidence="6 8" id="KW-1133">Transmembrane helix</keyword>
<dbReference type="SMART" id="SM00065">
    <property type="entry name" value="GAF"/>
    <property type="match status" value="1"/>
</dbReference>
<evidence type="ECO:0000256" key="2">
    <source>
        <dbReference type="ARBA" id="ARBA00009773"/>
    </source>
</evidence>
<dbReference type="Proteomes" id="UP001156140">
    <property type="component" value="Unassembled WGS sequence"/>
</dbReference>
<keyword evidence="11" id="KW-1185">Reference proteome</keyword>
<evidence type="ECO:0000256" key="6">
    <source>
        <dbReference type="ARBA" id="ARBA00022989"/>
    </source>
</evidence>
<keyword evidence="7 8" id="KW-0472">Membrane</keyword>
<evidence type="ECO:0000256" key="8">
    <source>
        <dbReference type="SAM" id="Phobius"/>
    </source>
</evidence>
<keyword evidence="4" id="KW-1003">Cell membrane</keyword>
<dbReference type="GO" id="GO:0005886">
    <property type="term" value="C:plasma membrane"/>
    <property type="evidence" value="ECO:0007669"/>
    <property type="project" value="UniProtKB-SubCell"/>
</dbReference>
<comment type="similarity">
    <text evidence="2">Belongs to the autoinducer-2 exporter (AI-2E) (TC 2.A.86) family.</text>
</comment>
<keyword evidence="3" id="KW-0813">Transport</keyword>
<feature type="transmembrane region" description="Helical" evidence="8">
    <location>
        <begin position="339"/>
        <end position="358"/>
    </location>
</feature>
<dbReference type="RefSeq" id="WP_281735052.1">
    <property type="nucleotide sequence ID" value="NZ_JAKETQ010000001.1"/>
</dbReference>
<feature type="transmembrane region" description="Helical" evidence="8">
    <location>
        <begin position="66"/>
        <end position="86"/>
    </location>
</feature>
<feature type="domain" description="GAF" evidence="9">
    <location>
        <begin position="518"/>
        <end position="717"/>
    </location>
</feature>
<evidence type="ECO:0000256" key="7">
    <source>
        <dbReference type="ARBA" id="ARBA00023136"/>
    </source>
</evidence>
<feature type="transmembrane region" description="Helical" evidence="8">
    <location>
        <begin position="253"/>
        <end position="273"/>
    </location>
</feature>
<dbReference type="Gene3D" id="3.30.450.40">
    <property type="match status" value="1"/>
</dbReference>
<dbReference type="EMBL" id="JALAZD010000001">
    <property type="protein sequence ID" value="MCI0125989.1"/>
    <property type="molecule type" value="Genomic_DNA"/>
</dbReference>
<reference evidence="10" key="1">
    <citation type="submission" date="2022-03" db="EMBL/GenBank/DDBJ databases">
        <title>The complete genome sequence of a Methyloterrigena soli.</title>
        <authorList>
            <person name="Zi Z."/>
        </authorList>
    </citation>
    <scope>NUCLEOTIDE SEQUENCE</scope>
    <source>
        <strain evidence="10">M48</strain>
    </source>
</reference>
<evidence type="ECO:0000313" key="10">
    <source>
        <dbReference type="EMBL" id="MCI0125989.1"/>
    </source>
</evidence>
<proteinExistence type="inferred from homology"/>
<gene>
    <name evidence="10" type="ORF">ML536_04030</name>
</gene>
<dbReference type="AlphaFoldDB" id="A0AA41QJY6"/>
<dbReference type="InterPro" id="IPR029016">
    <property type="entry name" value="GAF-like_dom_sf"/>
</dbReference>
<dbReference type="SUPFAM" id="SSF55781">
    <property type="entry name" value="GAF domain-like"/>
    <property type="match status" value="1"/>
</dbReference>
<protein>
    <submittedName>
        <fullName evidence="10">AI-2E family transporter</fullName>
    </submittedName>
</protein>
<dbReference type="Pfam" id="PF01590">
    <property type="entry name" value="GAF"/>
    <property type="match status" value="1"/>
</dbReference>
<accession>A0AA41QJY6</accession>
<sequence>MQQLPAPPIRSLESVFHAVAIFALVTGLLYFGAGILVPLVLSVLMAFALAPLVGLLGRRLRLPDPLAVVVAVVLALFVLACFSYLVGTQFARLAADLPQYQSAVSSKFALIKDQLGGRNGLFQNIIEAIDTLEQQFGSGQPGASTENSVPVRITNDLASPLGMVTGVLGSVLGPLATGAIVTVFLIFLLMGREDLQERFIRLVGRGDYSTTNLALNDASARVGRYLLIQVCINVCYGIIFATGLAIIGVPGAMLWGLMIVVFRYIPFVGALLVAVMPIGLALAVDSGWTMVIVTAAFFVVLDQTVANVVEPRLYGSSTGVSPVAILLSAMFWATLWGPVGLVLSTPITVCLVVIGRYIPQLQVFETLFGSDPVLEPKERLYQRMLRGDIEEAVEIAEEEAEETDEDEVFEDLVSGALALAATELSDAPEALAQRSRIAETTEALIEEFAVEMPEPATILIVGGRTEIDEAQAKVMARQLATEGVGSKVLPPIAVRQESIGQVELDGISAICLCYLGADIKVQTRYVARRLHRMAPDMEVIVCHLHPNAASETAADLRVDKLVRSVAEATDYIAERFKPATAPESLAERFTIPRDSAALVAALEEVAEAMGVPLATINLLSDERHRDDADAYRLTQTVTETGDPLIAGAQDAEEPNLYLQSNGIDFYAAVPLLVDDEPVGALAIIAYEPRTLSDDEIERLKELATQLVEKVRADARVGA</sequence>
<evidence type="ECO:0000256" key="5">
    <source>
        <dbReference type="ARBA" id="ARBA00022692"/>
    </source>
</evidence>
<feature type="transmembrane region" description="Helical" evidence="8">
    <location>
        <begin position="313"/>
        <end position="332"/>
    </location>
</feature>
<dbReference type="Pfam" id="PF01594">
    <property type="entry name" value="AI-2E_transport"/>
    <property type="match status" value="1"/>
</dbReference>
<feature type="transmembrane region" description="Helical" evidence="8">
    <location>
        <begin position="167"/>
        <end position="191"/>
    </location>
</feature>